<dbReference type="EMBL" id="JAZHFS010000009">
    <property type="protein sequence ID" value="MEF2112966.1"/>
    <property type="molecule type" value="Genomic_DNA"/>
</dbReference>
<evidence type="ECO:0000313" key="5">
    <source>
        <dbReference type="EMBL" id="MEF2112966.1"/>
    </source>
</evidence>
<dbReference type="RefSeq" id="WP_216248128.1">
    <property type="nucleotide sequence ID" value="NZ_JAZHFS010000009.1"/>
</dbReference>
<dbReference type="Pfam" id="PF06722">
    <property type="entry name" value="EryCIII-like_C"/>
    <property type="match status" value="1"/>
</dbReference>
<dbReference type="InterPro" id="IPR050271">
    <property type="entry name" value="UDP-glycosyltransferase"/>
</dbReference>
<dbReference type="PANTHER" id="PTHR48043:SF145">
    <property type="entry name" value="FI06409P-RELATED"/>
    <property type="match status" value="1"/>
</dbReference>
<keyword evidence="6" id="KW-1185">Reference proteome</keyword>
<comment type="similarity">
    <text evidence="1">Belongs to the UDP-glycosyltransferase family.</text>
</comment>
<dbReference type="InterPro" id="IPR010610">
    <property type="entry name" value="EryCIII-like_C"/>
</dbReference>
<organism evidence="5 6">
    <name type="scientific">Clostridium frigoriphilum</name>
    <dbReference type="NCBI Taxonomy" id="443253"/>
    <lineage>
        <taxon>Bacteria</taxon>
        <taxon>Bacillati</taxon>
        <taxon>Bacillota</taxon>
        <taxon>Clostridia</taxon>
        <taxon>Eubacteriales</taxon>
        <taxon>Clostridiaceae</taxon>
        <taxon>Clostridium</taxon>
    </lineage>
</organism>
<evidence type="ECO:0000256" key="1">
    <source>
        <dbReference type="ARBA" id="ARBA00009995"/>
    </source>
</evidence>
<evidence type="ECO:0000313" key="6">
    <source>
        <dbReference type="Proteomes" id="UP001498469"/>
    </source>
</evidence>
<dbReference type="Proteomes" id="UP001498469">
    <property type="component" value="Unassembled WGS sequence"/>
</dbReference>
<evidence type="ECO:0000256" key="3">
    <source>
        <dbReference type="ARBA" id="ARBA00022679"/>
    </source>
</evidence>
<evidence type="ECO:0000256" key="2">
    <source>
        <dbReference type="ARBA" id="ARBA00022676"/>
    </source>
</evidence>
<dbReference type="CDD" id="cd03784">
    <property type="entry name" value="GT1_Gtf-like"/>
    <property type="match status" value="1"/>
</dbReference>
<evidence type="ECO:0000259" key="4">
    <source>
        <dbReference type="Pfam" id="PF06722"/>
    </source>
</evidence>
<keyword evidence="3" id="KW-0808">Transferase</keyword>
<dbReference type="NCBIfam" id="TIGR01426">
    <property type="entry name" value="MGT"/>
    <property type="match status" value="1"/>
</dbReference>
<protein>
    <submittedName>
        <fullName evidence="5">Macrolide family glycosyltransferase</fullName>
    </submittedName>
</protein>
<gene>
    <name evidence="5" type="ORF">SJI18_11705</name>
</gene>
<comment type="caution">
    <text evidence="5">The sequence shown here is derived from an EMBL/GenBank/DDBJ whole genome shotgun (WGS) entry which is preliminary data.</text>
</comment>
<dbReference type="InterPro" id="IPR002213">
    <property type="entry name" value="UDP_glucos_trans"/>
</dbReference>
<dbReference type="PANTHER" id="PTHR48043">
    <property type="entry name" value="EG:EG0003.4 PROTEIN-RELATED"/>
    <property type="match status" value="1"/>
</dbReference>
<keyword evidence="2" id="KW-0328">Glycosyltransferase</keyword>
<proteinExistence type="inferred from homology"/>
<dbReference type="InterPro" id="IPR006326">
    <property type="entry name" value="UDPGT_MGT-like"/>
</dbReference>
<sequence length="414" mass="46463">MKRVLFINVFGEGHINPTIGLVKELMNRGKKVTYIAGEEFREKIEKAGATFIGHKTMEFPKTFGPPNGEAPFKMPENVEAPFKMLDTLKEMIEEIIEAALNSSEQYDYIIYDSMFFIGNELGRILKVPAICSVTTFAMNENTKILGEETKEMGSKIQEFSNSPLYKEFFAHLQGKYGIKLPDLSTIFNGSGMINIVYTSKYFQIHGERFDERYKFIGPSIADRNEDMDFSLENNNKKKLIYISLGTIFNNSINFYESCFKAFGNMDAKIIMSVGNNTDISAFKSIPSNFIVRNYVPQLKVLKQADVFITHGGMNSTSEGLYYDVPLVLIPQTIDQPAVANRVAQLGAGIVIDKDKVTPEILKQSVVKILTGDNFKMNSEKIGKSLREAGGYKKGVDEILNLCDIHEEVAAGNEK</sequence>
<feature type="domain" description="Erythromycin biosynthesis protein CIII-like C-terminal" evidence="4">
    <location>
        <begin position="259"/>
        <end position="381"/>
    </location>
</feature>
<accession>A0ABU7UNX9</accession>
<name>A0ABU7UNX9_9CLOT</name>
<reference evidence="5 6" key="1">
    <citation type="submission" date="2023-11" db="EMBL/GenBank/DDBJ databases">
        <title>Draft genome sequence of a psychrophilic Clostridium strain from permafrost water brine.</title>
        <authorList>
            <person name="Shcherbakova V.A."/>
            <person name="Trubitsyn V.E."/>
            <person name="Zakharyuk A.G."/>
        </authorList>
    </citation>
    <scope>NUCLEOTIDE SEQUENCE [LARGE SCALE GENOMIC DNA]</scope>
    <source>
        <strain evidence="5 6">14F</strain>
    </source>
</reference>